<organism evidence="1 2">
    <name type="scientific">Canavalia gladiata</name>
    <name type="common">Sword bean</name>
    <name type="synonym">Dolichos gladiatus</name>
    <dbReference type="NCBI Taxonomy" id="3824"/>
    <lineage>
        <taxon>Eukaryota</taxon>
        <taxon>Viridiplantae</taxon>
        <taxon>Streptophyta</taxon>
        <taxon>Embryophyta</taxon>
        <taxon>Tracheophyta</taxon>
        <taxon>Spermatophyta</taxon>
        <taxon>Magnoliopsida</taxon>
        <taxon>eudicotyledons</taxon>
        <taxon>Gunneridae</taxon>
        <taxon>Pentapetalae</taxon>
        <taxon>rosids</taxon>
        <taxon>fabids</taxon>
        <taxon>Fabales</taxon>
        <taxon>Fabaceae</taxon>
        <taxon>Papilionoideae</taxon>
        <taxon>50 kb inversion clade</taxon>
        <taxon>NPAAA clade</taxon>
        <taxon>indigoferoid/millettioid clade</taxon>
        <taxon>Phaseoleae</taxon>
        <taxon>Canavalia</taxon>
    </lineage>
</organism>
<reference evidence="1 2" key="1">
    <citation type="submission" date="2024-01" db="EMBL/GenBank/DDBJ databases">
        <title>The genomes of 5 underutilized Papilionoideae crops provide insights into root nodulation and disease resistanc.</title>
        <authorList>
            <person name="Jiang F."/>
        </authorList>
    </citation>
    <scope>NUCLEOTIDE SEQUENCE [LARGE SCALE GENOMIC DNA]</scope>
    <source>
        <strain evidence="1">LVBAO_FW01</strain>
        <tissue evidence="1">Leaves</tissue>
    </source>
</reference>
<keyword evidence="2" id="KW-1185">Reference proteome</keyword>
<evidence type="ECO:0000313" key="1">
    <source>
        <dbReference type="EMBL" id="KAK7320852.1"/>
    </source>
</evidence>
<dbReference type="EMBL" id="JAYMYQ010000007">
    <property type="protein sequence ID" value="KAK7320852.1"/>
    <property type="molecule type" value="Genomic_DNA"/>
</dbReference>
<sequence length="291" mass="32591">MDGAFGALDSPDLRVFELMICALKLQSSKKLLVLQLPHDGDQWHSDRGDEIKLEVTLSYRVYGCYESFLLLQAQYPVTYFHGSKALFLARSDKFLVSKRKSPLTVQTSVMRLVISHVDKCLLLGIYSIQGIGTTLGKVSPMNELERKLITPLDPPNKKHGAFVCTQDKPRNGVTTMDYIGIGSVDINEPKVAAIHLSSKALERKTTMTKVSQNRRPKLMVKPKDLKLLGCHMQHTYVAATRNPLSPLALIKLISKTIWPQLETQLVVICSHITPTFQFQSPLVAFTFLIIS</sequence>
<proteinExistence type="predicted"/>
<dbReference type="AlphaFoldDB" id="A0AAN9Q3P4"/>
<evidence type="ECO:0000313" key="2">
    <source>
        <dbReference type="Proteomes" id="UP001367508"/>
    </source>
</evidence>
<protein>
    <submittedName>
        <fullName evidence="1">Uncharacterized protein</fullName>
    </submittedName>
</protein>
<gene>
    <name evidence="1" type="ORF">VNO77_30708</name>
</gene>
<comment type="caution">
    <text evidence="1">The sequence shown here is derived from an EMBL/GenBank/DDBJ whole genome shotgun (WGS) entry which is preliminary data.</text>
</comment>
<dbReference type="Proteomes" id="UP001367508">
    <property type="component" value="Unassembled WGS sequence"/>
</dbReference>
<accession>A0AAN9Q3P4</accession>
<name>A0AAN9Q3P4_CANGL</name>